<dbReference type="RefSeq" id="WP_377305464.1">
    <property type="nucleotide sequence ID" value="NZ_JBHSMK010000006.1"/>
</dbReference>
<dbReference type="Proteomes" id="UP001596013">
    <property type="component" value="Unassembled WGS sequence"/>
</dbReference>
<dbReference type="EMBL" id="JBHSMK010000006">
    <property type="protein sequence ID" value="MFC5437226.1"/>
    <property type="molecule type" value="Genomic_DNA"/>
</dbReference>
<name>A0ABW0JNE0_9GAMM</name>
<reference evidence="2" key="1">
    <citation type="journal article" date="2019" name="Int. J. Syst. Evol. Microbiol.">
        <title>The Global Catalogue of Microorganisms (GCM) 10K type strain sequencing project: providing services to taxonomists for standard genome sequencing and annotation.</title>
        <authorList>
            <consortium name="The Broad Institute Genomics Platform"/>
            <consortium name="The Broad Institute Genome Sequencing Center for Infectious Disease"/>
            <person name="Wu L."/>
            <person name="Ma J."/>
        </authorList>
    </citation>
    <scope>NUCLEOTIDE SEQUENCE [LARGE SCALE GENOMIC DNA]</scope>
    <source>
        <strain evidence="2">JCM 17130</strain>
    </source>
</reference>
<evidence type="ECO:0000313" key="2">
    <source>
        <dbReference type="Proteomes" id="UP001596013"/>
    </source>
</evidence>
<sequence length="155" mass="17211">MTQEFEQHRSELRQIYVNSTPRQRLHVALQRIGNADHDPNLLVTRVSAVEAFARSLLVHHLATADADALSFYGLFRHSGAPSLVEAYLQAKCASTPEALLGADTWELFGHAVHYRNLLVHECTYLGQDKTPALIEACRIVLRKLAEVAGLPTGEI</sequence>
<keyword evidence="2" id="KW-1185">Reference proteome</keyword>
<accession>A0ABW0JNE0</accession>
<gene>
    <name evidence="1" type="ORF">ACFPME_11705</name>
</gene>
<comment type="caution">
    <text evidence="1">The sequence shown here is derived from an EMBL/GenBank/DDBJ whole genome shotgun (WGS) entry which is preliminary data.</text>
</comment>
<evidence type="ECO:0008006" key="3">
    <source>
        <dbReference type="Google" id="ProtNLM"/>
    </source>
</evidence>
<protein>
    <recommendedName>
        <fullName evidence="3">DUF86 domain-containing protein</fullName>
    </recommendedName>
</protein>
<evidence type="ECO:0000313" key="1">
    <source>
        <dbReference type="EMBL" id="MFC5437226.1"/>
    </source>
</evidence>
<organism evidence="1 2">
    <name type="scientific">Rhodanobacter umsongensis</name>
    <dbReference type="NCBI Taxonomy" id="633153"/>
    <lineage>
        <taxon>Bacteria</taxon>
        <taxon>Pseudomonadati</taxon>
        <taxon>Pseudomonadota</taxon>
        <taxon>Gammaproteobacteria</taxon>
        <taxon>Lysobacterales</taxon>
        <taxon>Rhodanobacteraceae</taxon>
        <taxon>Rhodanobacter</taxon>
    </lineage>
</organism>
<proteinExistence type="predicted"/>